<evidence type="ECO:0000313" key="2">
    <source>
        <dbReference type="Proteomes" id="UP000050794"/>
    </source>
</evidence>
<keyword evidence="2" id="KW-1185">Reference proteome</keyword>
<name>A0A183UK74_TOXCA</name>
<protein>
    <submittedName>
        <fullName evidence="3">Glycine rich superfamily member</fullName>
    </submittedName>
</protein>
<dbReference type="EMBL" id="UYWY01020024">
    <property type="protein sequence ID" value="VDM40215.1"/>
    <property type="molecule type" value="Genomic_DNA"/>
</dbReference>
<dbReference type="WBParaSite" id="TCNE_0000889401-mRNA-1">
    <property type="protein sequence ID" value="TCNE_0000889401-mRNA-1"/>
    <property type="gene ID" value="TCNE_0000889401"/>
</dbReference>
<reference evidence="1 2" key="2">
    <citation type="submission" date="2018-11" db="EMBL/GenBank/DDBJ databases">
        <authorList>
            <consortium name="Pathogen Informatics"/>
        </authorList>
    </citation>
    <scope>NUCLEOTIDE SEQUENCE [LARGE SCALE GENOMIC DNA]</scope>
</reference>
<reference evidence="3" key="1">
    <citation type="submission" date="2016-06" db="UniProtKB">
        <authorList>
            <consortium name="WormBaseParasite"/>
        </authorList>
    </citation>
    <scope>IDENTIFICATION</scope>
</reference>
<gene>
    <name evidence="1" type="ORF">TCNE_LOCUS8894</name>
</gene>
<organism evidence="2 3">
    <name type="scientific">Toxocara canis</name>
    <name type="common">Canine roundworm</name>
    <dbReference type="NCBI Taxonomy" id="6265"/>
    <lineage>
        <taxon>Eukaryota</taxon>
        <taxon>Metazoa</taxon>
        <taxon>Ecdysozoa</taxon>
        <taxon>Nematoda</taxon>
        <taxon>Chromadorea</taxon>
        <taxon>Rhabditida</taxon>
        <taxon>Spirurina</taxon>
        <taxon>Ascaridomorpha</taxon>
        <taxon>Ascaridoidea</taxon>
        <taxon>Toxocaridae</taxon>
        <taxon>Toxocara</taxon>
    </lineage>
</organism>
<sequence>MHEGYKASGYECRECGTKNGLPTVLPYEWNPAWLGSWRAPIYDWGYGYGTDISQNAGQDKQFAATAAHGSKSDWGNYNYGGHGGFSKGASFGTGAGERSGNAYENGWGNGWGWGVNKFQLPWAWSGSATHNPWWWE</sequence>
<accession>A0A183UK74</accession>
<dbReference type="Proteomes" id="UP000050794">
    <property type="component" value="Unassembled WGS sequence"/>
</dbReference>
<dbReference type="AlphaFoldDB" id="A0A183UK74"/>
<evidence type="ECO:0000313" key="1">
    <source>
        <dbReference type="EMBL" id="VDM40215.1"/>
    </source>
</evidence>
<proteinExistence type="predicted"/>
<evidence type="ECO:0000313" key="3">
    <source>
        <dbReference type="WBParaSite" id="TCNE_0000889401-mRNA-1"/>
    </source>
</evidence>